<dbReference type="FunFam" id="3.40.50.1470:FF:000001">
    <property type="entry name" value="Peptidyl-tRNA hydrolase"/>
    <property type="match status" value="1"/>
</dbReference>
<evidence type="ECO:0000256" key="9">
    <source>
        <dbReference type="RuleBase" id="RU004320"/>
    </source>
</evidence>
<evidence type="ECO:0000256" key="1">
    <source>
        <dbReference type="ARBA" id="ARBA00013260"/>
    </source>
</evidence>
<dbReference type="RefSeq" id="WP_101073168.1">
    <property type="nucleotide sequence ID" value="NZ_PISP01000002.1"/>
</dbReference>
<feature type="site" description="Discriminates between blocked and unblocked aminoacyl-tRNA" evidence="7">
    <location>
        <position position="9"/>
    </location>
</feature>
<proteinExistence type="inferred from homology"/>
<keyword evidence="2 7" id="KW-0820">tRNA-binding</keyword>
<evidence type="ECO:0000313" key="11">
    <source>
        <dbReference type="Proteomes" id="UP000233398"/>
    </source>
</evidence>
<sequence>MALIVGLGNPGSDYKSTRHNVGFEVIDNLAEKLSISFDPDNGLYQKGEGRFKGQSVVLIKPTTFMNRSGKAITKALAETGFDKSECLVCYDDINLEPGQIRLRPGGSAGGHNGISDIIEKLQTKSFPRLRVGIGKEFSRGKQAEYVLDPFTAEQREEIDKSIDLASDAILTFLRGGIDIAMNEFN</sequence>
<dbReference type="GO" id="GO:0000049">
    <property type="term" value="F:tRNA binding"/>
    <property type="evidence" value="ECO:0007669"/>
    <property type="project" value="UniProtKB-UniRule"/>
</dbReference>
<evidence type="ECO:0000256" key="2">
    <source>
        <dbReference type="ARBA" id="ARBA00022555"/>
    </source>
</evidence>
<comment type="similarity">
    <text evidence="5 7 9">Belongs to the PTH family.</text>
</comment>
<evidence type="ECO:0000256" key="8">
    <source>
        <dbReference type="RuleBase" id="RU000673"/>
    </source>
</evidence>
<dbReference type="CDD" id="cd00462">
    <property type="entry name" value="PTH"/>
    <property type="match status" value="1"/>
</dbReference>
<dbReference type="Gene3D" id="3.40.50.1470">
    <property type="entry name" value="Peptidyl-tRNA hydrolase"/>
    <property type="match status" value="1"/>
</dbReference>
<dbReference type="EC" id="3.1.1.29" evidence="1 7"/>
<protein>
    <recommendedName>
        <fullName evidence="6 7">Peptidyl-tRNA hydrolase</fullName>
        <shortName evidence="7">Pth</shortName>
        <ecNumber evidence="1 7">3.1.1.29</ecNumber>
    </recommendedName>
</protein>
<dbReference type="PANTHER" id="PTHR17224:SF1">
    <property type="entry name" value="PEPTIDYL-TRNA HYDROLASE"/>
    <property type="match status" value="1"/>
</dbReference>
<feature type="binding site" evidence="7">
    <location>
        <position position="66"/>
    </location>
    <ligand>
        <name>tRNA</name>
        <dbReference type="ChEBI" id="CHEBI:17843"/>
    </ligand>
</feature>
<dbReference type="InterPro" id="IPR036416">
    <property type="entry name" value="Pept_tRNA_hydro_sf"/>
</dbReference>
<evidence type="ECO:0000256" key="5">
    <source>
        <dbReference type="ARBA" id="ARBA00038063"/>
    </source>
</evidence>
<keyword evidence="3 7" id="KW-0378">Hydrolase</keyword>
<feature type="active site" description="Proton acceptor" evidence="7">
    <location>
        <position position="19"/>
    </location>
</feature>
<comment type="function">
    <text evidence="7">Hydrolyzes ribosome-free peptidyl-tRNAs (with 1 or more amino acids incorporated), which drop off the ribosome during protein synthesis, or as a result of ribosome stalling.</text>
</comment>
<dbReference type="AlphaFoldDB" id="A0A2N0VHF2"/>
<dbReference type="SUPFAM" id="SSF53178">
    <property type="entry name" value="Peptidyl-tRNA hydrolase-like"/>
    <property type="match status" value="1"/>
</dbReference>
<comment type="function">
    <text evidence="7">Catalyzes the release of premature peptidyl moieties from peptidyl-tRNA molecules trapped in stalled 50S ribosomal subunits, and thus maintains levels of free tRNAs and 50S ribosomes.</text>
</comment>
<comment type="caution">
    <text evidence="10">The sequence shown here is derived from an EMBL/GenBank/DDBJ whole genome shotgun (WGS) entry which is preliminary data.</text>
</comment>
<name>A0A2N0VHF2_9BACT</name>
<comment type="subcellular location">
    <subcellularLocation>
        <location evidence="7">Cytoplasm</location>
    </subcellularLocation>
</comment>
<feature type="site" description="Stabilizes the basic form of H active site to accept a proton" evidence="7">
    <location>
        <position position="91"/>
    </location>
</feature>
<evidence type="ECO:0000256" key="7">
    <source>
        <dbReference type="HAMAP-Rule" id="MF_00083"/>
    </source>
</evidence>
<dbReference type="GO" id="GO:0004045">
    <property type="term" value="F:peptidyl-tRNA hydrolase activity"/>
    <property type="evidence" value="ECO:0007669"/>
    <property type="project" value="UniProtKB-UniRule"/>
</dbReference>
<dbReference type="Pfam" id="PF01195">
    <property type="entry name" value="Pept_tRNA_hydro"/>
    <property type="match status" value="1"/>
</dbReference>
<gene>
    <name evidence="7" type="primary">pth</name>
    <name evidence="10" type="ORF">CWD77_08655</name>
</gene>
<dbReference type="EMBL" id="PISP01000002">
    <property type="protein sequence ID" value="PKD43626.1"/>
    <property type="molecule type" value="Genomic_DNA"/>
</dbReference>
<comment type="subunit">
    <text evidence="7">Monomer.</text>
</comment>
<comment type="catalytic activity">
    <reaction evidence="7 8">
        <text>an N-acyl-L-alpha-aminoacyl-tRNA + H2O = an N-acyl-L-amino acid + a tRNA + H(+)</text>
        <dbReference type="Rhea" id="RHEA:54448"/>
        <dbReference type="Rhea" id="RHEA-COMP:10123"/>
        <dbReference type="Rhea" id="RHEA-COMP:13883"/>
        <dbReference type="ChEBI" id="CHEBI:15377"/>
        <dbReference type="ChEBI" id="CHEBI:15378"/>
        <dbReference type="ChEBI" id="CHEBI:59874"/>
        <dbReference type="ChEBI" id="CHEBI:78442"/>
        <dbReference type="ChEBI" id="CHEBI:138191"/>
        <dbReference type="EC" id="3.1.1.29"/>
    </reaction>
</comment>
<feature type="binding site" evidence="7">
    <location>
        <position position="14"/>
    </location>
    <ligand>
        <name>tRNA</name>
        <dbReference type="ChEBI" id="CHEBI:17843"/>
    </ligand>
</feature>
<organism evidence="10 11">
    <name type="scientific">Rhodohalobacter barkolensis</name>
    <dbReference type="NCBI Taxonomy" id="2053187"/>
    <lineage>
        <taxon>Bacteria</taxon>
        <taxon>Pseudomonadati</taxon>
        <taxon>Balneolota</taxon>
        <taxon>Balneolia</taxon>
        <taxon>Balneolales</taxon>
        <taxon>Balneolaceae</taxon>
        <taxon>Rhodohalobacter</taxon>
    </lineage>
</organism>
<keyword evidence="11" id="KW-1185">Reference proteome</keyword>
<dbReference type="HAMAP" id="MF_00083">
    <property type="entry name" value="Pept_tRNA_hydro_bact"/>
    <property type="match status" value="1"/>
</dbReference>
<evidence type="ECO:0000256" key="6">
    <source>
        <dbReference type="ARBA" id="ARBA00050038"/>
    </source>
</evidence>
<dbReference type="NCBIfam" id="TIGR00447">
    <property type="entry name" value="pth"/>
    <property type="match status" value="1"/>
</dbReference>
<evidence type="ECO:0000313" key="10">
    <source>
        <dbReference type="EMBL" id="PKD43626.1"/>
    </source>
</evidence>
<accession>A0A2N0VHF2</accession>
<evidence type="ECO:0000256" key="4">
    <source>
        <dbReference type="ARBA" id="ARBA00022884"/>
    </source>
</evidence>
<dbReference type="PANTHER" id="PTHR17224">
    <property type="entry name" value="PEPTIDYL-TRNA HYDROLASE"/>
    <property type="match status" value="1"/>
</dbReference>
<dbReference type="InterPro" id="IPR001328">
    <property type="entry name" value="Pept_tRNA_hydro"/>
</dbReference>
<keyword evidence="4 7" id="KW-0694">RNA-binding</keyword>
<evidence type="ECO:0000256" key="3">
    <source>
        <dbReference type="ARBA" id="ARBA00022801"/>
    </source>
</evidence>
<feature type="binding site" evidence="7">
    <location>
        <position position="64"/>
    </location>
    <ligand>
        <name>tRNA</name>
        <dbReference type="ChEBI" id="CHEBI:17843"/>
    </ligand>
</feature>
<dbReference type="PROSITE" id="PS01195">
    <property type="entry name" value="PEPT_TRNA_HYDROL_1"/>
    <property type="match status" value="1"/>
</dbReference>
<dbReference type="GO" id="GO:0005737">
    <property type="term" value="C:cytoplasm"/>
    <property type="evidence" value="ECO:0007669"/>
    <property type="project" value="UniProtKB-SubCell"/>
</dbReference>
<feature type="binding site" evidence="7">
    <location>
        <position position="112"/>
    </location>
    <ligand>
        <name>tRNA</name>
        <dbReference type="ChEBI" id="CHEBI:17843"/>
    </ligand>
</feature>
<reference evidence="10 11" key="1">
    <citation type="submission" date="2017-11" db="EMBL/GenBank/DDBJ databases">
        <title>Rhodohalobacter 15182 sp. nov., isolated from a salt lake.</title>
        <authorList>
            <person name="Han S."/>
        </authorList>
    </citation>
    <scope>NUCLEOTIDE SEQUENCE [LARGE SCALE GENOMIC DNA]</scope>
    <source>
        <strain evidence="10 11">15182</strain>
    </source>
</reference>
<dbReference type="GO" id="GO:0072344">
    <property type="term" value="P:rescue of stalled ribosome"/>
    <property type="evidence" value="ECO:0007669"/>
    <property type="project" value="UniProtKB-UniRule"/>
</dbReference>
<dbReference type="InterPro" id="IPR018171">
    <property type="entry name" value="Pept_tRNA_hydro_CS"/>
</dbReference>
<dbReference type="GO" id="GO:0006515">
    <property type="term" value="P:protein quality control for misfolded or incompletely synthesized proteins"/>
    <property type="evidence" value="ECO:0007669"/>
    <property type="project" value="UniProtKB-UniRule"/>
</dbReference>
<dbReference type="Proteomes" id="UP000233398">
    <property type="component" value="Unassembled WGS sequence"/>
</dbReference>
<keyword evidence="7" id="KW-0963">Cytoplasm</keyword>
<dbReference type="OrthoDB" id="9800507at2"/>